<evidence type="ECO:0000313" key="2">
    <source>
        <dbReference type="WBParaSite" id="PSAMB.scaffold107size78742.g2028.t1"/>
    </source>
</evidence>
<accession>A0A914UL41</accession>
<proteinExistence type="predicted"/>
<protein>
    <submittedName>
        <fullName evidence="2">Secreted protein</fullName>
    </submittedName>
</protein>
<evidence type="ECO:0000313" key="1">
    <source>
        <dbReference type="Proteomes" id="UP000887566"/>
    </source>
</evidence>
<dbReference type="AlphaFoldDB" id="A0A914UL41"/>
<name>A0A914UL41_9BILA</name>
<organism evidence="1 2">
    <name type="scientific">Plectus sambesii</name>
    <dbReference type="NCBI Taxonomy" id="2011161"/>
    <lineage>
        <taxon>Eukaryota</taxon>
        <taxon>Metazoa</taxon>
        <taxon>Ecdysozoa</taxon>
        <taxon>Nematoda</taxon>
        <taxon>Chromadorea</taxon>
        <taxon>Plectida</taxon>
        <taxon>Plectina</taxon>
        <taxon>Plectoidea</taxon>
        <taxon>Plectidae</taxon>
        <taxon>Plectus</taxon>
    </lineage>
</organism>
<dbReference type="WBParaSite" id="PSAMB.scaffold107size78742.g2028.t1">
    <property type="protein sequence ID" value="PSAMB.scaffold107size78742.g2028.t1"/>
    <property type="gene ID" value="PSAMB.scaffold107size78742.g2028"/>
</dbReference>
<reference evidence="2" key="1">
    <citation type="submission" date="2022-11" db="UniProtKB">
        <authorList>
            <consortium name="WormBaseParasite"/>
        </authorList>
    </citation>
    <scope>IDENTIFICATION</scope>
</reference>
<keyword evidence="1" id="KW-1185">Reference proteome</keyword>
<dbReference type="Proteomes" id="UP000887566">
    <property type="component" value="Unplaced"/>
</dbReference>
<sequence>MCFHSGSVSAACAHFSPLTPLLIMGVRCFAACVRWLLTLVTTSSARVATKVYADSITALRSTADFGRRRGQRTKTATMTNDEGRICCRRANDRSNSGKLLATVTCGRLRSVVLAERNKRERRSCVLVAIGYCLGGIRRLAAAFAWLTDRPVAGGRLSVLSCVSPVSHGRAAPRRIGFRVSSRKAAIVAGKSESRLQMLAEADRSEAYVIGQAVQYGRRRDCVAAATGSGRSFAAIAA</sequence>